<evidence type="ECO:0000313" key="1">
    <source>
        <dbReference type="EMBL" id="MBP1856380.1"/>
    </source>
</evidence>
<comment type="caution">
    <text evidence="1">The sequence shown here is derived from an EMBL/GenBank/DDBJ whole genome shotgun (WGS) entry which is preliminary data.</text>
</comment>
<accession>A0ABS4EEK8</accession>
<protein>
    <submittedName>
        <fullName evidence="1">Uncharacterized protein</fullName>
    </submittedName>
</protein>
<dbReference type="EMBL" id="JAGGJX010000008">
    <property type="protein sequence ID" value="MBP1856380.1"/>
    <property type="molecule type" value="Genomic_DNA"/>
</dbReference>
<reference evidence="1 2" key="1">
    <citation type="submission" date="2021-03" db="EMBL/GenBank/DDBJ databases">
        <title>Genomic Encyclopedia of Type Strains, Phase IV (KMG-IV): sequencing the most valuable type-strain genomes for metagenomic binning, comparative biology and taxonomic classification.</title>
        <authorList>
            <person name="Goeker M."/>
        </authorList>
    </citation>
    <scope>NUCLEOTIDE SEQUENCE [LARGE SCALE GENOMIC DNA]</scope>
    <source>
        <strain evidence="1 2">DSM 1289</strain>
    </source>
</reference>
<organism evidence="1 2">
    <name type="scientific">Metaclostridioides mangenotii</name>
    <dbReference type="NCBI Taxonomy" id="1540"/>
    <lineage>
        <taxon>Bacteria</taxon>
        <taxon>Bacillati</taxon>
        <taxon>Bacillota</taxon>
        <taxon>Clostridia</taxon>
        <taxon>Peptostreptococcales</taxon>
        <taxon>Peptostreptococcaceae</taxon>
        <taxon>Metaclostridioides</taxon>
    </lineage>
</organism>
<sequence length="63" mass="7608">MSKENYEIAKKIYQLSKEYIKYDKDVAEYIKYAESQEEKEFYALISDLLLQTKQKELIDKGVY</sequence>
<dbReference type="RefSeq" id="WP_209457695.1">
    <property type="nucleotide sequence ID" value="NZ_BAAACS010000005.1"/>
</dbReference>
<dbReference type="Proteomes" id="UP000767291">
    <property type="component" value="Unassembled WGS sequence"/>
</dbReference>
<proteinExistence type="predicted"/>
<name>A0ABS4EEK8_9FIRM</name>
<gene>
    <name evidence="1" type="ORF">J2Z43_002832</name>
</gene>
<evidence type="ECO:0000313" key="2">
    <source>
        <dbReference type="Proteomes" id="UP000767291"/>
    </source>
</evidence>
<keyword evidence="2" id="KW-1185">Reference proteome</keyword>